<comment type="caution">
    <text evidence="1">The sequence shown here is derived from an EMBL/GenBank/DDBJ whole genome shotgun (WGS) entry which is preliminary data.</text>
</comment>
<accession>H1LHH3</accession>
<dbReference type="EMBL" id="AGRJ01000178">
    <property type="protein sequence ID" value="EHO50436.1"/>
    <property type="molecule type" value="Genomic_DNA"/>
</dbReference>
<dbReference type="RefSeq" id="WP_008857219.1">
    <property type="nucleotide sequence ID" value="NZ_JH591047.1"/>
</dbReference>
<dbReference type="AlphaFoldDB" id="H1LHH3"/>
<dbReference type="OrthoDB" id="2149263at2"/>
<gene>
    <name evidence="1" type="ORF">HMPREF9104_02064</name>
</gene>
<sequence>MVKQGRFAKSSKLKQIKQIRRRMHHPAGRIIQPDQFEEFVLVRYGLTLKKKYKGTDKETMQRFLMEVLAAAAGQNSWRLTAIIPETFKRINVRVPYQFYQRVLRNWDPFVQFLNREIPAVPLKDRIVLSGSLTEEQLNGIIASQLAANTLLATGNTQLLKMVTAEQTDSLEKSLMTGNQVDWQKVAKVFNPIPFDTSTAPDQRTKQWIDSLKEL</sequence>
<dbReference type="STRING" id="797516.HMPREF9104_02064"/>
<dbReference type="HOGENOM" id="CLU_1287495_0_0_9"/>
<dbReference type="Proteomes" id="UP000005025">
    <property type="component" value="Unassembled WGS sequence"/>
</dbReference>
<dbReference type="PATRIC" id="fig|797516.3.peg.1846"/>
<evidence type="ECO:0000313" key="1">
    <source>
        <dbReference type="EMBL" id="EHO50436.1"/>
    </source>
</evidence>
<organism evidence="1 2">
    <name type="scientific">Lentilactobacillus kisonensis F0435</name>
    <dbReference type="NCBI Taxonomy" id="797516"/>
    <lineage>
        <taxon>Bacteria</taxon>
        <taxon>Bacillati</taxon>
        <taxon>Bacillota</taxon>
        <taxon>Bacilli</taxon>
        <taxon>Lactobacillales</taxon>
        <taxon>Lactobacillaceae</taxon>
        <taxon>Lentilactobacillus</taxon>
    </lineage>
</organism>
<proteinExistence type="predicted"/>
<reference evidence="1 2" key="1">
    <citation type="submission" date="2011-09" db="EMBL/GenBank/DDBJ databases">
        <authorList>
            <person name="Weinstock G."/>
            <person name="Sodergren E."/>
            <person name="Clifton S."/>
            <person name="Fulton L."/>
            <person name="Fulton B."/>
            <person name="Courtney L."/>
            <person name="Fronick C."/>
            <person name="Harrison M."/>
            <person name="Strong C."/>
            <person name="Farmer C."/>
            <person name="Delahaunty K."/>
            <person name="Markovic C."/>
            <person name="Hall O."/>
            <person name="Minx P."/>
            <person name="Tomlinson C."/>
            <person name="Mitreva M."/>
            <person name="Hou S."/>
            <person name="Chen J."/>
            <person name="Wollam A."/>
            <person name="Pepin K.H."/>
            <person name="Johnson M."/>
            <person name="Bhonagiri V."/>
            <person name="Zhang X."/>
            <person name="Suruliraj S."/>
            <person name="Warren W."/>
            <person name="Chinwalla A."/>
            <person name="Mardis E.R."/>
            <person name="Wilson R.K."/>
        </authorList>
    </citation>
    <scope>NUCLEOTIDE SEQUENCE [LARGE SCALE GENOMIC DNA]</scope>
    <source>
        <strain evidence="1 2">F0435</strain>
    </source>
</reference>
<evidence type="ECO:0000313" key="2">
    <source>
        <dbReference type="Proteomes" id="UP000005025"/>
    </source>
</evidence>
<protein>
    <submittedName>
        <fullName evidence="1">Uncharacterized protein</fullName>
    </submittedName>
</protein>
<name>H1LHH3_9LACO</name>